<dbReference type="GO" id="GO:0005634">
    <property type="term" value="C:nucleus"/>
    <property type="evidence" value="ECO:0007669"/>
    <property type="project" value="UniProtKB-SubCell"/>
</dbReference>
<dbReference type="SMART" id="SM00913">
    <property type="entry name" value="IBN_N"/>
    <property type="match status" value="1"/>
</dbReference>
<organism evidence="7 8">
    <name type="scientific">Lasallia pustulata</name>
    <dbReference type="NCBI Taxonomy" id="136370"/>
    <lineage>
        <taxon>Eukaryota</taxon>
        <taxon>Fungi</taxon>
        <taxon>Dikarya</taxon>
        <taxon>Ascomycota</taxon>
        <taxon>Pezizomycotina</taxon>
        <taxon>Lecanoromycetes</taxon>
        <taxon>OSLEUM clade</taxon>
        <taxon>Umbilicariomycetidae</taxon>
        <taxon>Umbilicariales</taxon>
        <taxon>Umbilicariaceae</taxon>
        <taxon>Lasallia</taxon>
    </lineage>
</organism>
<dbReference type="PANTHER" id="PTHR12363:SF33">
    <property type="entry name" value="IMPORTIN-13"/>
    <property type="match status" value="1"/>
</dbReference>
<evidence type="ECO:0000256" key="4">
    <source>
        <dbReference type="ARBA" id="ARBA00022927"/>
    </source>
</evidence>
<dbReference type="GO" id="GO:0006606">
    <property type="term" value="P:protein import into nucleus"/>
    <property type="evidence" value="ECO:0007669"/>
    <property type="project" value="TreeGrafter"/>
</dbReference>
<dbReference type="PANTHER" id="PTHR12363">
    <property type="entry name" value="TRANSPORTIN 3 AND IMPORTIN 13"/>
    <property type="match status" value="1"/>
</dbReference>
<dbReference type="Pfam" id="PF18806">
    <property type="entry name" value="Importin_rep_3"/>
    <property type="match status" value="1"/>
</dbReference>
<dbReference type="Pfam" id="PF24140">
    <property type="entry name" value="TPR_TNPO3_IPO13_3rd"/>
    <property type="match status" value="1"/>
</dbReference>
<evidence type="ECO:0000256" key="3">
    <source>
        <dbReference type="ARBA" id="ARBA00022448"/>
    </source>
</evidence>
<gene>
    <name evidence="7" type="ORF">FRX48_04368</name>
</gene>
<dbReference type="AlphaFoldDB" id="A0A5M8PU70"/>
<protein>
    <submittedName>
        <fullName evidence="7">ARM repeat-containing protein</fullName>
    </submittedName>
</protein>
<dbReference type="InterPro" id="IPR040520">
    <property type="entry name" value="Importin_rep_3"/>
</dbReference>
<feature type="domain" description="Importin N-terminal" evidence="6">
    <location>
        <begin position="40"/>
        <end position="105"/>
    </location>
</feature>
<keyword evidence="5" id="KW-0539">Nucleus</keyword>
<dbReference type="Proteomes" id="UP000324767">
    <property type="component" value="Unassembled WGS sequence"/>
</dbReference>
<accession>A0A5M8PU70</accession>
<dbReference type="InterPro" id="IPR051345">
    <property type="entry name" value="Importin_beta-like_NTR"/>
</dbReference>
<sequence>MAAHASVQSDVHLQVGSIEEVGKLVQRLYSPGTPREIGLVQDTLQKLQRSQDGWQIADALLQSPDDKVRFFGALTFTIKINQDWASVDAASAILLLQRLLSWLVRLVAKGEGPLVLRKLCSALIAYFLKPSVSWERCVRHLICCFFAGDAIAYDVLDHYPTTNELIAGMSRFQLLTTIWLITTLVEEVGKVDSNSVQTHKYHERVAPNLEDTVVLLRRSLDLRVTGDEELALESVGSFQSWVMYAHRAWMDNSMSLEPLRVLTPQLVQVLTTDGMIEATAECFADILCHFPAYFTQDDFASLAAILSGSFTQERVAALKALSSVPEDMALARLLFAYGDATVQDLTKDIGESTSKQILQFLLDLMGVEGIVVAEDEICSQALEFWMTYTEFLIDSLFAAGEGKPPWMDTARQYVVNALEAAWLKIRMPPVEVTATWDSEIRAGFKAFRADVEDLLQSSYTLLGIGIFQQFANSAFESLKHHAWGELEATLFCLNALSDSIGDEESADEVLITLFGSSLFTDMTSATAIPLKTRQTAVSLLEHYTDFFERHTELLPAALNFLFDSLKITALTTLTARAIHSLCSSCRKSLVPELGAFLQQYEILLSWTIVEGSTKEKVMGAIAAIIQAMPSEESKIAPLDRLLRFVESDIRSCIDFMTAGQVEDSQMQGFGALRCLAAMGKALQTPDDVAIDLEDEVPHKTAWEHELGFQLQSRLIRCFKVVTDSFKWSGEIIEAGSHVLRTGYTETSPGPFVFPPQVTEEFVARSDLRTARLSTILDTAGAMLSRHASDASTRIDSSALVFLAHVLELIGLLEVNPTNEPEVASSCVDLADKLMPRYLNIFLDPQVQRSMRNLFIFALRCLTAAEILPKRSAADFWTSFVQIRGQADHIQRMVDGVMIEYGPLLSQALMRNIGGQAARSELDVVAEPLKKMVFKQPGSKAWLEEALFSDTFPSQSVGPEEKRIWLQKVMKLRGAKGTNQVIRDFWIACRGTSLSYAS</sequence>
<dbReference type="InterPro" id="IPR001494">
    <property type="entry name" value="Importin-beta_N"/>
</dbReference>
<evidence type="ECO:0000313" key="8">
    <source>
        <dbReference type="Proteomes" id="UP000324767"/>
    </source>
</evidence>
<evidence type="ECO:0000313" key="7">
    <source>
        <dbReference type="EMBL" id="KAA6412216.1"/>
    </source>
</evidence>
<evidence type="ECO:0000256" key="2">
    <source>
        <dbReference type="ARBA" id="ARBA00007991"/>
    </source>
</evidence>
<dbReference type="SUPFAM" id="SSF48371">
    <property type="entry name" value="ARM repeat"/>
    <property type="match status" value="1"/>
</dbReference>
<proteinExistence type="inferred from homology"/>
<dbReference type="Gene3D" id="1.25.10.10">
    <property type="entry name" value="Leucine-rich Repeat Variant"/>
    <property type="match status" value="1"/>
</dbReference>
<dbReference type="GO" id="GO:0005737">
    <property type="term" value="C:cytoplasm"/>
    <property type="evidence" value="ECO:0007669"/>
    <property type="project" value="TreeGrafter"/>
</dbReference>
<dbReference type="InterPro" id="IPR057942">
    <property type="entry name" value="TPR_TNPO3_IPO13_3rd"/>
</dbReference>
<comment type="caution">
    <text evidence="7">The sequence shown here is derived from an EMBL/GenBank/DDBJ whole genome shotgun (WGS) entry which is preliminary data.</text>
</comment>
<comment type="similarity">
    <text evidence="2">Belongs to the importin beta family.</text>
</comment>
<comment type="subcellular location">
    <subcellularLocation>
        <location evidence="1">Nucleus</location>
    </subcellularLocation>
</comment>
<name>A0A5M8PU70_9LECA</name>
<dbReference type="InterPro" id="IPR016024">
    <property type="entry name" value="ARM-type_fold"/>
</dbReference>
<keyword evidence="4" id="KW-0653">Protein transport</keyword>
<evidence type="ECO:0000256" key="1">
    <source>
        <dbReference type="ARBA" id="ARBA00004123"/>
    </source>
</evidence>
<dbReference type="OrthoDB" id="2016913at2759"/>
<dbReference type="GO" id="GO:0031267">
    <property type="term" value="F:small GTPase binding"/>
    <property type="evidence" value="ECO:0007669"/>
    <property type="project" value="InterPro"/>
</dbReference>
<evidence type="ECO:0000259" key="6">
    <source>
        <dbReference type="SMART" id="SM00913"/>
    </source>
</evidence>
<evidence type="ECO:0000256" key="5">
    <source>
        <dbReference type="ARBA" id="ARBA00023242"/>
    </source>
</evidence>
<reference evidence="7 8" key="1">
    <citation type="submission" date="2019-09" db="EMBL/GenBank/DDBJ databases">
        <title>The hologenome of the rock-dwelling lichen Lasallia pustulata.</title>
        <authorList>
            <person name="Greshake Tzovaras B."/>
            <person name="Segers F."/>
            <person name="Bicker A."/>
            <person name="Dal Grande F."/>
            <person name="Otte J."/>
            <person name="Hankeln T."/>
            <person name="Schmitt I."/>
            <person name="Ebersberger I."/>
        </authorList>
    </citation>
    <scope>NUCLEOTIDE SEQUENCE [LARGE SCALE GENOMIC DNA]</scope>
    <source>
        <strain evidence="7">A1-1</strain>
    </source>
</reference>
<dbReference type="InterPro" id="IPR011989">
    <property type="entry name" value="ARM-like"/>
</dbReference>
<keyword evidence="3" id="KW-0813">Transport</keyword>
<dbReference type="EMBL" id="VXIT01000006">
    <property type="protein sequence ID" value="KAA6412216.1"/>
    <property type="molecule type" value="Genomic_DNA"/>
</dbReference>